<dbReference type="Gene3D" id="1.10.390.10">
    <property type="entry name" value="Neutral Protease Domain 2"/>
    <property type="match status" value="1"/>
</dbReference>
<dbReference type="PANTHER" id="PTHR45726:SF3">
    <property type="entry name" value="LEUKOTRIENE A-4 HYDROLASE"/>
    <property type="match status" value="1"/>
</dbReference>
<keyword evidence="6" id="KW-0645">Protease</keyword>
<comment type="cofactor">
    <cofactor evidence="13">
        <name>Zn(2+)</name>
        <dbReference type="ChEBI" id="CHEBI:29105"/>
    </cofactor>
    <text evidence="13">Binds 1 zinc ion per subunit.</text>
</comment>
<dbReference type="FunFam" id="3.30.2010.30:FF:000001">
    <property type="entry name" value="Leukotriene A(4) hydrolase"/>
    <property type="match status" value="1"/>
</dbReference>
<evidence type="ECO:0000256" key="5">
    <source>
        <dbReference type="ARBA" id="ARBA00022622"/>
    </source>
</evidence>
<comment type="subcellular location">
    <subcellularLocation>
        <location evidence="2">Cell membrane</location>
        <topology evidence="2">Lipid-anchor</topology>
        <topology evidence="2">GPI-anchor</topology>
    </subcellularLocation>
    <subcellularLocation>
        <location evidence="1">Cytoplasm</location>
    </subcellularLocation>
</comment>
<keyword evidence="5" id="KW-0325">Glycoprotein</keyword>
<evidence type="ECO:0000256" key="2">
    <source>
        <dbReference type="ARBA" id="ARBA00004609"/>
    </source>
</evidence>
<dbReference type="Gene3D" id="3.30.2010.30">
    <property type="match status" value="1"/>
</dbReference>
<protein>
    <recommendedName>
        <fullName evidence="18">Leukotriene A-4 hydrolase</fullName>
    </recommendedName>
</protein>
<dbReference type="AlphaFoldDB" id="A0ABD0YGW5"/>
<keyword evidence="5" id="KW-0336">GPI-anchor</keyword>
<dbReference type="GO" id="GO:0005737">
    <property type="term" value="C:cytoplasm"/>
    <property type="evidence" value="ECO:0007669"/>
    <property type="project" value="UniProtKB-SubCell"/>
</dbReference>
<sequence length="357" mass="40285">VNFLIIYKTSSKASALQWLRPEQTASKEFPYLFSQCQAIHARSLLPCQDSPSVKFTYSAEVVVPENLIALMSALRMGEELVTGGKKIYKFNQPVVIPSYLIAIAVGKLESKRIGPRSTVWSEKEIIERAAYEFAQTEEFIQIAEKICGPYVWGIYDLLVLPPSFPYGGMENPCLTFVTPTLLAGDRSLADVVAHEISHSWTGNLVTNSTFEHFWLNEGFTVFIERKILGHISGQEARHFHAIGGLNDLQQAVDRMGHSNPLTKLIVNLDGVNPDDAFSTCPYEKGHTFLFYLENLVGGPDVFNPFLKAYIENYKFKSITSDHFKAFFLNYFKSHNDLKEIDWDLWLNSSGMPPVTPK</sequence>
<dbReference type="CDD" id="cd09599">
    <property type="entry name" value="M1_LTA4H"/>
    <property type="match status" value="1"/>
</dbReference>
<dbReference type="GO" id="GO:0046872">
    <property type="term" value="F:metal ion binding"/>
    <property type="evidence" value="ECO:0007669"/>
    <property type="project" value="UniProtKB-KW"/>
</dbReference>
<evidence type="ECO:0000256" key="10">
    <source>
        <dbReference type="ARBA" id="ARBA00023049"/>
    </source>
</evidence>
<dbReference type="InterPro" id="IPR001930">
    <property type="entry name" value="Peptidase_M1"/>
</dbReference>
<evidence type="ECO:0000259" key="15">
    <source>
        <dbReference type="Pfam" id="PF17900"/>
    </source>
</evidence>
<evidence type="ECO:0000313" key="16">
    <source>
        <dbReference type="EMBL" id="KAL1110315.1"/>
    </source>
</evidence>
<accession>A0ABD0YGW5</accession>
<feature type="binding site" evidence="13">
    <location>
        <position position="217"/>
    </location>
    <ligand>
        <name>Zn(2+)</name>
        <dbReference type="ChEBI" id="CHEBI:29105"/>
        <note>catalytic</note>
    </ligand>
</feature>
<dbReference type="InterPro" id="IPR027268">
    <property type="entry name" value="Peptidase_M4/M1_CTD_sf"/>
</dbReference>
<keyword evidence="7 13" id="KW-0479">Metal-binding</keyword>
<keyword evidence="11" id="KW-0449">Lipoprotein</keyword>
<evidence type="ECO:0000256" key="13">
    <source>
        <dbReference type="PIRSR" id="PIRSR634015-3"/>
    </source>
</evidence>
<evidence type="ECO:0000256" key="6">
    <source>
        <dbReference type="ARBA" id="ARBA00022670"/>
    </source>
</evidence>
<dbReference type="GO" id="GO:0005886">
    <property type="term" value="C:plasma membrane"/>
    <property type="evidence" value="ECO:0007669"/>
    <property type="project" value="UniProtKB-SubCell"/>
</dbReference>
<keyword evidence="4" id="KW-0963">Cytoplasm</keyword>
<dbReference type="EMBL" id="JBFDAA010000022">
    <property type="protein sequence ID" value="KAL1110315.1"/>
    <property type="molecule type" value="Genomic_DNA"/>
</dbReference>
<dbReference type="InterPro" id="IPR049980">
    <property type="entry name" value="LTA4H_cat"/>
</dbReference>
<dbReference type="PANTHER" id="PTHR45726">
    <property type="entry name" value="LEUKOTRIENE A-4 HYDROLASE"/>
    <property type="match status" value="1"/>
</dbReference>
<evidence type="ECO:0000256" key="7">
    <source>
        <dbReference type="ARBA" id="ARBA00022723"/>
    </source>
</evidence>
<dbReference type="InterPro" id="IPR014782">
    <property type="entry name" value="Peptidase_M1_dom"/>
</dbReference>
<evidence type="ECO:0000256" key="12">
    <source>
        <dbReference type="PIRSR" id="PIRSR634015-1"/>
    </source>
</evidence>
<proteinExistence type="inferred from homology"/>
<evidence type="ECO:0000313" key="17">
    <source>
        <dbReference type="Proteomes" id="UP001558652"/>
    </source>
</evidence>
<dbReference type="SUPFAM" id="SSF63737">
    <property type="entry name" value="Leukotriene A4 hydrolase N-terminal domain"/>
    <property type="match status" value="1"/>
</dbReference>
<evidence type="ECO:0008006" key="18">
    <source>
        <dbReference type="Google" id="ProtNLM"/>
    </source>
</evidence>
<dbReference type="GO" id="GO:0098552">
    <property type="term" value="C:side of membrane"/>
    <property type="evidence" value="ECO:0007669"/>
    <property type="project" value="UniProtKB-KW"/>
</dbReference>
<evidence type="ECO:0000256" key="4">
    <source>
        <dbReference type="ARBA" id="ARBA00022490"/>
    </source>
</evidence>
<organism evidence="16 17">
    <name type="scientific">Ranatra chinensis</name>
    <dbReference type="NCBI Taxonomy" id="642074"/>
    <lineage>
        <taxon>Eukaryota</taxon>
        <taxon>Metazoa</taxon>
        <taxon>Ecdysozoa</taxon>
        <taxon>Arthropoda</taxon>
        <taxon>Hexapoda</taxon>
        <taxon>Insecta</taxon>
        <taxon>Pterygota</taxon>
        <taxon>Neoptera</taxon>
        <taxon>Paraneoptera</taxon>
        <taxon>Hemiptera</taxon>
        <taxon>Heteroptera</taxon>
        <taxon>Panheteroptera</taxon>
        <taxon>Nepomorpha</taxon>
        <taxon>Nepidae</taxon>
        <taxon>Ranatrinae</taxon>
        <taxon>Ranatra</taxon>
    </lineage>
</organism>
<evidence type="ECO:0000259" key="14">
    <source>
        <dbReference type="Pfam" id="PF01433"/>
    </source>
</evidence>
<evidence type="ECO:0000256" key="1">
    <source>
        <dbReference type="ARBA" id="ARBA00004496"/>
    </source>
</evidence>
<keyword evidence="17" id="KW-1185">Reference proteome</keyword>
<feature type="active site" description="Proton acceptor" evidence="12">
    <location>
        <position position="195"/>
    </location>
</feature>
<dbReference type="InterPro" id="IPR042097">
    <property type="entry name" value="Aminopeptidase_N-like_N_sf"/>
</dbReference>
<dbReference type="Pfam" id="PF01433">
    <property type="entry name" value="Peptidase_M1"/>
    <property type="match status" value="1"/>
</dbReference>
<feature type="domain" description="Aminopeptidase N-like N-terminal" evidence="15">
    <location>
        <begin position="5"/>
        <end position="100"/>
    </location>
</feature>
<keyword evidence="9 13" id="KW-0862">Zinc</keyword>
<dbReference type="Pfam" id="PF17900">
    <property type="entry name" value="Peptidase_M1_N"/>
    <property type="match status" value="1"/>
</dbReference>
<dbReference type="SUPFAM" id="SSF55486">
    <property type="entry name" value="Metalloproteases ('zincins'), catalytic domain"/>
    <property type="match status" value="1"/>
</dbReference>
<comment type="similarity">
    <text evidence="3">Belongs to the peptidase M1 family.</text>
</comment>
<dbReference type="PRINTS" id="PR00756">
    <property type="entry name" value="ALADIPTASE"/>
</dbReference>
<evidence type="ECO:0000256" key="11">
    <source>
        <dbReference type="ARBA" id="ARBA00023288"/>
    </source>
</evidence>
<dbReference type="InterPro" id="IPR045357">
    <property type="entry name" value="Aminopeptidase_N-like_N"/>
</dbReference>
<keyword evidence="8" id="KW-0378">Hydrolase</keyword>
<dbReference type="InterPro" id="IPR034015">
    <property type="entry name" value="M1_LTA4H"/>
</dbReference>
<dbReference type="Proteomes" id="UP001558652">
    <property type="component" value="Unassembled WGS sequence"/>
</dbReference>
<dbReference type="Gene3D" id="2.60.40.1730">
    <property type="entry name" value="tricorn interacting facor f3 domain"/>
    <property type="match status" value="1"/>
</dbReference>
<feature type="binding site" evidence="13">
    <location>
        <position position="194"/>
    </location>
    <ligand>
        <name>Zn(2+)</name>
        <dbReference type="ChEBI" id="CHEBI:29105"/>
        <note>catalytic</note>
    </ligand>
</feature>
<keyword evidence="5" id="KW-0472">Membrane</keyword>
<feature type="binding site" evidence="13">
    <location>
        <position position="198"/>
    </location>
    <ligand>
        <name>Zn(2+)</name>
        <dbReference type="ChEBI" id="CHEBI:29105"/>
        <note>catalytic</note>
    </ligand>
</feature>
<dbReference type="GO" id="GO:0006508">
    <property type="term" value="P:proteolysis"/>
    <property type="evidence" value="ECO:0007669"/>
    <property type="project" value="UniProtKB-KW"/>
</dbReference>
<comment type="caution">
    <text evidence="16">The sequence shown here is derived from an EMBL/GenBank/DDBJ whole genome shotgun (WGS) entry which is preliminary data.</text>
</comment>
<dbReference type="FunFam" id="1.10.390.10:FF:000003">
    <property type="entry name" value="Leukotriene A(4) hydrolase"/>
    <property type="match status" value="1"/>
</dbReference>
<feature type="non-terminal residue" evidence="16">
    <location>
        <position position="1"/>
    </location>
</feature>
<evidence type="ECO:0000256" key="8">
    <source>
        <dbReference type="ARBA" id="ARBA00022801"/>
    </source>
</evidence>
<feature type="domain" description="Peptidase M1 membrane alanine aminopeptidase" evidence="14">
    <location>
        <begin position="136"/>
        <end position="345"/>
    </location>
</feature>
<feature type="active site" description="Proton donor" evidence="12">
    <location>
        <position position="282"/>
    </location>
</feature>
<name>A0ABD0YGW5_9HEMI</name>
<evidence type="ECO:0000256" key="9">
    <source>
        <dbReference type="ARBA" id="ARBA00022833"/>
    </source>
</evidence>
<reference evidence="16 17" key="1">
    <citation type="submission" date="2024-07" db="EMBL/GenBank/DDBJ databases">
        <title>Chromosome-level genome assembly of the water stick insect Ranatra chinensis (Heteroptera: Nepidae).</title>
        <authorList>
            <person name="Liu X."/>
        </authorList>
    </citation>
    <scope>NUCLEOTIDE SEQUENCE [LARGE SCALE GENOMIC DNA]</scope>
    <source>
        <strain evidence="16">Cailab_2021Rc</strain>
        <tissue evidence="16">Muscle</tissue>
    </source>
</reference>
<dbReference type="GO" id="GO:0008237">
    <property type="term" value="F:metallopeptidase activity"/>
    <property type="evidence" value="ECO:0007669"/>
    <property type="project" value="UniProtKB-KW"/>
</dbReference>
<gene>
    <name evidence="16" type="ORF">AAG570_007848</name>
</gene>
<evidence type="ECO:0000256" key="3">
    <source>
        <dbReference type="ARBA" id="ARBA00010136"/>
    </source>
</evidence>
<keyword evidence="10" id="KW-0482">Metalloprotease</keyword>